<dbReference type="PANTHER" id="PTHR28189">
    <property type="entry name" value="GUANINE NUCLEOTIDE-BINDING PROTEIN SUBUNIT GAMMA"/>
    <property type="match status" value="1"/>
</dbReference>
<gene>
    <name evidence="12" type="ORF">K493DRAFT_348717</name>
</gene>
<dbReference type="SUPFAM" id="SSF48670">
    <property type="entry name" value="Transducin (heterotrimeric G protein), gamma chain"/>
    <property type="match status" value="1"/>
</dbReference>
<evidence type="ECO:0000256" key="3">
    <source>
        <dbReference type="ARBA" id="ARBA00011581"/>
    </source>
</evidence>
<keyword evidence="6" id="KW-0472">Membrane</keyword>
<dbReference type="InterPro" id="IPR036284">
    <property type="entry name" value="GGL_sf"/>
</dbReference>
<comment type="subcellular location">
    <subcellularLocation>
        <location evidence="1">Membrane</location>
        <topology evidence="1">Peripheral membrane protein</topology>
    </subcellularLocation>
</comment>
<accession>A0A1Y1YN58</accession>
<evidence type="ECO:0000256" key="8">
    <source>
        <dbReference type="ARBA" id="ARBA00023224"/>
    </source>
</evidence>
<organism evidence="12 13">
    <name type="scientific">Basidiobolus meristosporus CBS 931.73</name>
    <dbReference type="NCBI Taxonomy" id="1314790"/>
    <lineage>
        <taxon>Eukaryota</taxon>
        <taxon>Fungi</taxon>
        <taxon>Fungi incertae sedis</taxon>
        <taxon>Zoopagomycota</taxon>
        <taxon>Entomophthoromycotina</taxon>
        <taxon>Basidiobolomycetes</taxon>
        <taxon>Basidiobolales</taxon>
        <taxon>Basidiobolaceae</taxon>
        <taxon>Basidiobolus</taxon>
    </lineage>
</organism>
<dbReference type="SMART" id="SM01224">
    <property type="entry name" value="G_gamma"/>
    <property type="match status" value="1"/>
</dbReference>
<dbReference type="EMBL" id="MCFE01000100">
    <property type="protein sequence ID" value="ORX99273.1"/>
    <property type="molecule type" value="Genomic_DNA"/>
</dbReference>
<dbReference type="GO" id="GO:0000750">
    <property type="term" value="P:pheromone-dependent signal transduction involved in conjugation with cellular fusion"/>
    <property type="evidence" value="ECO:0007669"/>
    <property type="project" value="InterPro"/>
</dbReference>
<sequence>MPTSGLNAMSEQKLKKMLEQNNRLREQLDLPRVPVSQASQMLIKYVSTTRDYLVPSVWGTPGANDPFANKSGGCECTIL</sequence>
<reference evidence="12 13" key="1">
    <citation type="submission" date="2016-07" db="EMBL/GenBank/DDBJ databases">
        <title>Pervasive Adenine N6-methylation of Active Genes in Fungi.</title>
        <authorList>
            <consortium name="DOE Joint Genome Institute"/>
            <person name="Mondo S.J."/>
            <person name="Dannebaum R.O."/>
            <person name="Kuo R.C."/>
            <person name="Labutti K."/>
            <person name="Haridas S."/>
            <person name="Kuo A."/>
            <person name="Salamov A."/>
            <person name="Ahrendt S.R."/>
            <person name="Lipzen A."/>
            <person name="Sullivan W."/>
            <person name="Andreopoulos W.B."/>
            <person name="Clum A."/>
            <person name="Lindquist E."/>
            <person name="Daum C."/>
            <person name="Ramamoorthy G.K."/>
            <person name="Gryganskyi A."/>
            <person name="Culley D."/>
            <person name="Magnuson J.K."/>
            <person name="James T.Y."/>
            <person name="O'Malley M.A."/>
            <person name="Stajich J.E."/>
            <person name="Spatafora J.W."/>
            <person name="Visel A."/>
            <person name="Grigoriev I.V."/>
        </authorList>
    </citation>
    <scope>NUCLEOTIDE SEQUENCE [LARGE SCALE GENOMIC DNA]</scope>
    <source>
        <strain evidence="12 13">CBS 931.73</strain>
    </source>
</reference>
<evidence type="ECO:0000259" key="11">
    <source>
        <dbReference type="PROSITE" id="PS50058"/>
    </source>
</evidence>
<dbReference type="GO" id="GO:0007186">
    <property type="term" value="P:G protein-coupled receptor signaling pathway"/>
    <property type="evidence" value="ECO:0007669"/>
    <property type="project" value="InterPro"/>
</dbReference>
<keyword evidence="5" id="KW-0488">Methylation</keyword>
<dbReference type="OrthoDB" id="19232at2759"/>
<protein>
    <recommendedName>
        <fullName evidence="4">Guanine nucleotide-binding protein subunit gamma</fullName>
    </recommendedName>
</protein>
<dbReference type="GO" id="GO:0005834">
    <property type="term" value="C:heterotrimeric G-protein complex"/>
    <property type="evidence" value="ECO:0007669"/>
    <property type="project" value="TreeGrafter"/>
</dbReference>
<evidence type="ECO:0000256" key="9">
    <source>
        <dbReference type="ARBA" id="ARBA00023288"/>
    </source>
</evidence>
<comment type="subunit">
    <text evidence="3">G proteins are composed of 3 units, alpha, beta and gamma.</text>
</comment>
<evidence type="ECO:0000313" key="13">
    <source>
        <dbReference type="Proteomes" id="UP000193498"/>
    </source>
</evidence>
<proteinExistence type="inferred from homology"/>
<evidence type="ECO:0000256" key="1">
    <source>
        <dbReference type="ARBA" id="ARBA00004170"/>
    </source>
</evidence>
<dbReference type="FunFam" id="4.10.260.10:FF:000003">
    <property type="entry name" value="G-protein complex gamma subunit Ste18/GpgA"/>
    <property type="match status" value="1"/>
</dbReference>
<evidence type="ECO:0000313" key="12">
    <source>
        <dbReference type="EMBL" id="ORX99273.1"/>
    </source>
</evidence>
<evidence type="ECO:0000256" key="7">
    <source>
        <dbReference type="ARBA" id="ARBA00023139"/>
    </source>
</evidence>
<dbReference type="InterPro" id="IPR015898">
    <property type="entry name" value="G-protein_gamma-like_dom"/>
</dbReference>
<dbReference type="PROSITE" id="PS50058">
    <property type="entry name" value="G_PROTEIN_GAMMA"/>
    <property type="match status" value="1"/>
</dbReference>
<keyword evidence="7" id="KW-0564">Palmitate</keyword>
<evidence type="ECO:0000256" key="4">
    <source>
        <dbReference type="ARBA" id="ARBA00016111"/>
    </source>
</evidence>
<dbReference type="InterPro" id="IPR041848">
    <property type="entry name" value="Ste18_fungal"/>
</dbReference>
<evidence type="ECO:0000256" key="6">
    <source>
        <dbReference type="ARBA" id="ARBA00023136"/>
    </source>
</evidence>
<keyword evidence="10" id="KW-0636">Prenylation</keyword>
<dbReference type="Pfam" id="PF00631">
    <property type="entry name" value="G-gamma"/>
    <property type="match status" value="1"/>
</dbReference>
<keyword evidence="9" id="KW-0449">Lipoprotein</keyword>
<dbReference type="Gene3D" id="4.10.260.10">
    <property type="entry name" value="Transducin (heterotrimeric G protein), gamma chain"/>
    <property type="match status" value="1"/>
</dbReference>
<evidence type="ECO:0000256" key="2">
    <source>
        <dbReference type="ARBA" id="ARBA00007431"/>
    </source>
</evidence>
<dbReference type="AlphaFoldDB" id="A0A1Y1YN58"/>
<feature type="domain" description="G protein gamma" evidence="11">
    <location>
        <begin position="10"/>
        <end position="79"/>
    </location>
</feature>
<dbReference type="STRING" id="1314790.A0A1Y1YN58"/>
<comment type="caution">
    <text evidence="12">The sequence shown here is derived from an EMBL/GenBank/DDBJ whole genome shotgun (WGS) entry which is preliminary data.</text>
</comment>
<name>A0A1Y1YN58_9FUNG</name>
<keyword evidence="8" id="KW-0807">Transducer</keyword>
<dbReference type="InParanoid" id="A0A1Y1YN58"/>
<dbReference type="Proteomes" id="UP000193498">
    <property type="component" value="Unassembled WGS sequence"/>
</dbReference>
<dbReference type="PANTHER" id="PTHR28189:SF1">
    <property type="entry name" value="GUANINE NUCLEOTIDE-BINDING PROTEIN SUBUNIT GAMMA"/>
    <property type="match status" value="1"/>
</dbReference>
<dbReference type="SMART" id="SM00224">
    <property type="entry name" value="GGL"/>
    <property type="match status" value="1"/>
</dbReference>
<evidence type="ECO:0000256" key="10">
    <source>
        <dbReference type="ARBA" id="ARBA00023289"/>
    </source>
</evidence>
<keyword evidence="13" id="KW-1185">Reference proteome</keyword>
<dbReference type="GO" id="GO:0031681">
    <property type="term" value="F:G-protein beta-subunit binding"/>
    <property type="evidence" value="ECO:0007669"/>
    <property type="project" value="InterPro"/>
</dbReference>
<evidence type="ECO:0000256" key="5">
    <source>
        <dbReference type="ARBA" id="ARBA00022481"/>
    </source>
</evidence>
<comment type="similarity">
    <text evidence="2">Belongs to the G protein gamma family.</text>
</comment>